<dbReference type="EMBL" id="JAIWYP010000004">
    <property type="protein sequence ID" value="KAH3840816.1"/>
    <property type="molecule type" value="Genomic_DNA"/>
</dbReference>
<sequence>MYGQPTFRPACAIWQSGQDGFVVSSGEELCPLNSHTWFRGPVVWSGVSIFRIIPEIRI</sequence>
<comment type="caution">
    <text evidence="1">The sequence shown here is derived from an EMBL/GenBank/DDBJ whole genome shotgun (WGS) entry which is preliminary data.</text>
</comment>
<evidence type="ECO:0000313" key="1">
    <source>
        <dbReference type="EMBL" id="KAH3840816.1"/>
    </source>
</evidence>
<reference evidence="1" key="2">
    <citation type="submission" date="2020-11" db="EMBL/GenBank/DDBJ databases">
        <authorList>
            <person name="McCartney M.A."/>
            <person name="Auch B."/>
            <person name="Kono T."/>
            <person name="Mallez S."/>
            <person name="Becker A."/>
            <person name="Gohl D.M."/>
            <person name="Silverstein K.A.T."/>
            <person name="Koren S."/>
            <person name="Bechman K.B."/>
            <person name="Herman A."/>
            <person name="Abrahante J.E."/>
            <person name="Garbe J."/>
        </authorList>
    </citation>
    <scope>NUCLEOTIDE SEQUENCE</scope>
    <source>
        <strain evidence="1">Duluth1</strain>
        <tissue evidence="1">Whole animal</tissue>
    </source>
</reference>
<name>A0A9D4KJK5_DREPO</name>
<protein>
    <submittedName>
        <fullName evidence="1">Uncharacterized protein</fullName>
    </submittedName>
</protein>
<gene>
    <name evidence="1" type="ORF">DPMN_114272</name>
</gene>
<dbReference type="AlphaFoldDB" id="A0A9D4KJK5"/>
<reference evidence="1" key="1">
    <citation type="journal article" date="2019" name="bioRxiv">
        <title>The Genome of the Zebra Mussel, Dreissena polymorpha: A Resource for Invasive Species Research.</title>
        <authorList>
            <person name="McCartney M.A."/>
            <person name="Auch B."/>
            <person name="Kono T."/>
            <person name="Mallez S."/>
            <person name="Zhang Y."/>
            <person name="Obille A."/>
            <person name="Becker A."/>
            <person name="Abrahante J.E."/>
            <person name="Garbe J."/>
            <person name="Badalamenti J.P."/>
            <person name="Herman A."/>
            <person name="Mangelson H."/>
            <person name="Liachko I."/>
            <person name="Sullivan S."/>
            <person name="Sone E.D."/>
            <person name="Koren S."/>
            <person name="Silverstein K.A.T."/>
            <person name="Beckman K.B."/>
            <person name="Gohl D.M."/>
        </authorList>
    </citation>
    <scope>NUCLEOTIDE SEQUENCE</scope>
    <source>
        <strain evidence="1">Duluth1</strain>
        <tissue evidence="1">Whole animal</tissue>
    </source>
</reference>
<evidence type="ECO:0000313" key="2">
    <source>
        <dbReference type="Proteomes" id="UP000828390"/>
    </source>
</evidence>
<proteinExistence type="predicted"/>
<accession>A0A9D4KJK5</accession>
<organism evidence="1 2">
    <name type="scientific">Dreissena polymorpha</name>
    <name type="common">Zebra mussel</name>
    <name type="synonym">Mytilus polymorpha</name>
    <dbReference type="NCBI Taxonomy" id="45954"/>
    <lineage>
        <taxon>Eukaryota</taxon>
        <taxon>Metazoa</taxon>
        <taxon>Spiralia</taxon>
        <taxon>Lophotrochozoa</taxon>
        <taxon>Mollusca</taxon>
        <taxon>Bivalvia</taxon>
        <taxon>Autobranchia</taxon>
        <taxon>Heteroconchia</taxon>
        <taxon>Euheterodonta</taxon>
        <taxon>Imparidentia</taxon>
        <taxon>Neoheterodontei</taxon>
        <taxon>Myida</taxon>
        <taxon>Dreissenoidea</taxon>
        <taxon>Dreissenidae</taxon>
        <taxon>Dreissena</taxon>
    </lineage>
</organism>
<keyword evidence="2" id="KW-1185">Reference proteome</keyword>
<dbReference type="Proteomes" id="UP000828390">
    <property type="component" value="Unassembled WGS sequence"/>
</dbReference>